<protein>
    <submittedName>
        <fullName evidence="1">Uncharacterized protein</fullName>
    </submittedName>
</protein>
<dbReference type="Pfam" id="PF16063">
    <property type="entry name" value="DUF4805"/>
    <property type="match status" value="1"/>
</dbReference>
<reference evidence="1" key="1">
    <citation type="submission" date="2022-01" db="EMBL/GenBank/DDBJ databases">
        <authorList>
            <person name="King R."/>
        </authorList>
    </citation>
    <scope>NUCLEOTIDE SEQUENCE</scope>
</reference>
<proteinExistence type="predicted"/>
<dbReference type="InterPro" id="IPR032064">
    <property type="entry name" value="DUF4805"/>
</dbReference>
<dbReference type="OrthoDB" id="165498at2759"/>
<evidence type="ECO:0000313" key="1">
    <source>
        <dbReference type="EMBL" id="CAG9764229.1"/>
    </source>
</evidence>
<sequence>MFVCSYLTKIDILIMISYEGNPVQEIISLQLKKPKNWNWEICTSKSSTLIALPVIQLFNAKGNLLAQSESGQTARRNKIIRPRRSKSDGCFQNFNTNSNSKEFKTRLPTCGEGNKRQPPCYVKENRNSLVSIHPSNTVEIETLEKPTKYKLRQSRAGILVVADESFSEKHQKRCHGRSRRCSAEDESRSNSLKYLNPLRKNEPLWMKNPAQELISGLLSVLQLLHKNLH</sequence>
<dbReference type="AlphaFoldDB" id="A0A9N9QLV0"/>
<accession>A0A9N9QLV0</accession>
<gene>
    <name evidence="1" type="ORF">CEUTPL_LOCUS4873</name>
</gene>
<organism evidence="1 2">
    <name type="scientific">Ceutorhynchus assimilis</name>
    <name type="common">cabbage seed weevil</name>
    <dbReference type="NCBI Taxonomy" id="467358"/>
    <lineage>
        <taxon>Eukaryota</taxon>
        <taxon>Metazoa</taxon>
        <taxon>Ecdysozoa</taxon>
        <taxon>Arthropoda</taxon>
        <taxon>Hexapoda</taxon>
        <taxon>Insecta</taxon>
        <taxon>Pterygota</taxon>
        <taxon>Neoptera</taxon>
        <taxon>Endopterygota</taxon>
        <taxon>Coleoptera</taxon>
        <taxon>Polyphaga</taxon>
        <taxon>Cucujiformia</taxon>
        <taxon>Curculionidae</taxon>
        <taxon>Ceutorhynchinae</taxon>
        <taxon>Ceutorhynchus</taxon>
    </lineage>
</organism>
<dbReference type="Proteomes" id="UP001152799">
    <property type="component" value="Chromosome 2"/>
</dbReference>
<name>A0A9N9QLV0_9CUCU</name>
<evidence type="ECO:0000313" key="2">
    <source>
        <dbReference type="Proteomes" id="UP001152799"/>
    </source>
</evidence>
<dbReference type="EMBL" id="OU892278">
    <property type="protein sequence ID" value="CAG9764229.1"/>
    <property type="molecule type" value="Genomic_DNA"/>
</dbReference>
<keyword evidence="2" id="KW-1185">Reference proteome</keyword>